<dbReference type="PANTHER" id="PTHR34580:SF1">
    <property type="entry name" value="PROTEIN PAFC"/>
    <property type="match status" value="1"/>
</dbReference>
<dbReference type="Pfam" id="PF25583">
    <property type="entry name" value="WCX"/>
    <property type="match status" value="1"/>
</dbReference>
<dbReference type="InterPro" id="IPR051534">
    <property type="entry name" value="CBASS_pafABC_assoc_protein"/>
</dbReference>
<dbReference type="Pfam" id="PF13280">
    <property type="entry name" value="WYL"/>
    <property type="match status" value="1"/>
</dbReference>
<dbReference type="PROSITE" id="PS52050">
    <property type="entry name" value="WYL"/>
    <property type="match status" value="1"/>
</dbReference>
<dbReference type="EMBL" id="CP062803">
    <property type="protein sequence ID" value="QOT76594.1"/>
    <property type="molecule type" value="Genomic_DNA"/>
</dbReference>
<gene>
    <name evidence="3" type="ORF">F7R26_000300</name>
</gene>
<reference evidence="3 4" key="1">
    <citation type="submission" date="2020-10" db="EMBL/GenBank/DDBJ databases">
        <title>Complete genome sequence of Cupriavidus basilensis CCUG 49340T.</title>
        <authorList>
            <person name="Salva-Serra F."/>
            <person name="Donoso R.A."/>
            <person name="Cho K.H."/>
            <person name="Yoo J.A."/>
            <person name="Lee K."/>
            <person name="Yoon S.-H."/>
            <person name="Perez-Pantoja D."/>
            <person name="Moore E.R.B."/>
        </authorList>
    </citation>
    <scope>NUCLEOTIDE SEQUENCE [LARGE SCALE GENOMIC DNA]</scope>
    <source>
        <strain evidence="4">CCUG 49340</strain>
    </source>
</reference>
<evidence type="ECO:0000313" key="3">
    <source>
        <dbReference type="EMBL" id="QOT76594.1"/>
    </source>
</evidence>
<accession>A0A643FXB8</accession>
<protein>
    <submittedName>
        <fullName evidence="3">WYL domain-containing protein</fullName>
    </submittedName>
</protein>
<sequence length="368" mass="40794">MPTPAEVQRAVLDIMASQRRDAWKSPELKQAVMAKLGMSGDQEKDVRRAFAALEEQHYLAGEGNGSARQWKLLANGPAAAVRPSIDLSLALLKLRQLARHHLPNSVIGDLEGYFEGAARVLRANPIDSRSESALAWMGKTARLDAGYPLIPPTVDEQIFETIWAALYLDQTLFVRYQVAAREITQPKEYEVLPYAIVEKGSFWYLVVKHRRSSGKQGSPWLMRLDRMLAVENRGFVLKREPGFNLQAFIKEEKALEWFASTPEPLVLRVRERGSVPSQFRSVRLSDDQCITEEEGGFVLTATVAPSIALNNLLLERSPFVEVIAPASVRREIGRLLREAASLYADDGCNDGDGVDHTAAQPSSLGSAA</sequence>
<evidence type="ECO:0000259" key="2">
    <source>
        <dbReference type="Pfam" id="PF25583"/>
    </source>
</evidence>
<dbReference type="Proteomes" id="UP000397656">
    <property type="component" value="Chromosome 1"/>
</dbReference>
<dbReference type="AlphaFoldDB" id="A0A643FXB8"/>
<dbReference type="GeneID" id="98399316"/>
<organism evidence="3 4">
    <name type="scientific">Cupriavidus basilensis</name>
    <dbReference type="NCBI Taxonomy" id="68895"/>
    <lineage>
        <taxon>Bacteria</taxon>
        <taxon>Pseudomonadati</taxon>
        <taxon>Pseudomonadota</taxon>
        <taxon>Betaproteobacteria</taxon>
        <taxon>Burkholderiales</taxon>
        <taxon>Burkholderiaceae</taxon>
        <taxon>Cupriavidus</taxon>
    </lineage>
</organism>
<dbReference type="RefSeq" id="WP_150985383.1">
    <property type="nucleotide sequence ID" value="NZ_CP062803.1"/>
</dbReference>
<feature type="domain" description="WCX" evidence="2">
    <location>
        <begin position="262"/>
        <end position="340"/>
    </location>
</feature>
<name>A0A643FXB8_9BURK</name>
<feature type="domain" description="WYL" evidence="1">
    <location>
        <begin position="158"/>
        <end position="231"/>
    </location>
</feature>
<dbReference type="InterPro" id="IPR057727">
    <property type="entry name" value="WCX_dom"/>
</dbReference>
<proteinExistence type="predicted"/>
<evidence type="ECO:0000259" key="1">
    <source>
        <dbReference type="Pfam" id="PF13280"/>
    </source>
</evidence>
<dbReference type="PANTHER" id="PTHR34580">
    <property type="match status" value="1"/>
</dbReference>
<dbReference type="InterPro" id="IPR026881">
    <property type="entry name" value="WYL_dom"/>
</dbReference>
<evidence type="ECO:0000313" key="4">
    <source>
        <dbReference type="Proteomes" id="UP000397656"/>
    </source>
</evidence>